<sequence>MKKLIIIMAVIMAIFIALVVVTNIQQKQNVEGNPFGKDKLHTETQKQLDDPLYQNIITPDQLKEDLDSGETKTIYFYSSTCPACKQTSPVVVPMAEEMGIDMELYNLQEFEQGWDDYRINSTPTFIHFVDGQEVERLENYHQDSSVYTEWFEKVKETPSE</sequence>
<feature type="transmembrane region" description="Helical" evidence="1">
    <location>
        <begin position="6"/>
        <end position="24"/>
    </location>
</feature>
<dbReference type="Pfam" id="PF00085">
    <property type="entry name" value="Thioredoxin"/>
    <property type="match status" value="1"/>
</dbReference>
<dbReference type="SUPFAM" id="SSF52833">
    <property type="entry name" value="Thioredoxin-like"/>
    <property type="match status" value="1"/>
</dbReference>
<dbReference type="AlphaFoldDB" id="A0A1Y0CKT9"/>
<accession>A0A1Y0CKT9</accession>
<evidence type="ECO:0000313" key="6">
    <source>
        <dbReference type="Proteomes" id="UP000324517"/>
    </source>
</evidence>
<dbReference type="RefSeq" id="WP_088017461.1">
    <property type="nucleotide sequence ID" value="NZ_JBNIKO010000006.1"/>
</dbReference>
<dbReference type="CDD" id="cd02947">
    <property type="entry name" value="TRX_family"/>
    <property type="match status" value="1"/>
</dbReference>
<dbReference type="KEGG" id="bhk:B4U37_05715"/>
<organism evidence="4 6">
    <name type="scientific">Sutcliffiella horikoshii</name>
    <dbReference type="NCBI Taxonomy" id="79883"/>
    <lineage>
        <taxon>Bacteria</taxon>
        <taxon>Bacillati</taxon>
        <taxon>Bacillota</taxon>
        <taxon>Bacilli</taxon>
        <taxon>Bacillales</taxon>
        <taxon>Bacillaceae</taxon>
        <taxon>Sutcliffiella</taxon>
    </lineage>
</organism>
<evidence type="ECO:0000256" key="1">
    <source>
        <dbReference type="SAM" id="Phobius"/>
    </source>
</evidence>
<dbReference type="OrthoDB" id="32134at2"/>
<dbReference type="Proteomes" id="UP000324517">
    <property type="component" value="Unassembled WGS sequence"/>
</dbReference>
<dbReference type="InterPro" id="IPR013766">
    <property type="entry name" value="Thioredoxin_domain"/>
</dbReference>
<feature type="domain" description="Thioredoxin" evidence="2">
    <location>
        <begin position="58"/>
        <end position="142"/>
    </location>
</feature>
<evidence type="ECO:0000259" key="2">
    <source>
        <dbReference type="Pfam" id="PF00085"/>
    </source>
</evidence>
<dbReference type="InterPro" id="IPR036249">
    <property type="entry name" value="Thioredoxin-like_sf"/>
</dbReference>
<reference evidence="4 6" key="2">
    <citation type="submission" date="2019-08" db="EMBL/GenBank/DDBJ databases">
        <title>Bacillus genomes from the desert of Cuatro Cienegas, Coahuila.</title>
        <authorList>
            <person name="Olmedo-Alvarez G."/>
        </authorList>
    </citation>
    <scope>NUCLEOTIDE SEQUENCE [LARGE SCALE GENOMIC DNA]</scope>
    <source>
        <strain evidence="4 6">CH98b_3T</strain>
    </source>
</reference>
<keyword evidence="1" id="KW-0472">Membrane</keyword>
<keyword evidence="5" id="KW-1185">Reference proteome</keyword>
<proteinExistence type="predicted"/>
<dbReference type="Gene3D" id="3.40.30.10">
    <property type="entry name" value="Glutaredoxin"/>
    <property type="match status" value="1"/>
</dbReference>
<evidence type="ECO:0000313" key="3">
    <source>
        <dbReference type="EMBL" id="ART75556.1"/>
    </source>
</evidence>
<dbReference type="EMBL" id="VTET01000002">
    <property type="protein sequence ID" value="TYS73912.1"/>
    <property type="molecule type" value="Genomic_DNA"/>
</dbReference>
<evidence type="ECO:0000313" key="4">
    <source>
        <dbReference type="EMBL" id="TYS73912.1"/>
    </source>
</evidence>
<keyword evidence="1" id="KW-0812">Transmembrane</keyword>
<protein>
    <submittedName>
        <fullName evidence="3">Thiol reductase thioredoxin</fullName>
    </submittedName>
    <submittedName>
        <fullName evidence="4">Thioredoxin family protein</fullName>
    </submittedName>
</protein>
<gene>
    <name evidence="3" type="ORF">B4U37_05715</name>
    <name evidence="4" type="ORF">FZC75_06280</name>
</gene>
<reference evidence="3 5" key="1">
    <citation type="submission" date="2017-04" db="EMBL/GenBank/DDBJ databases">
        <title>Complete Genome Sequence of the Bacillus horikoshii 20a strain from Cuatro Cienegas, Coahuila, Mexico.</title>
        <authorList>
            <person name="Zarza E."/>
            <person name="Alcaraz L.D."/>
            <person name="Aguilar-Salinas B."/>
            <person name="Islas A."/>
            <person name="Olmedo-Alvarez G."/>
        </authorList>
    </citation>
    <scope>NUCLEOTIDE SEQUENCE [LARGE SCALE GENOMIC DNA]</scope>
    <source>
        <strain evidence="3 5">20a</strain>
    </source>
</reference>
<keyword evidence="1" id="KW-1133">Transmembrane helix</keyword>
<evidence type="ECO:0000313" key="5">
    <source>
        <dbReference type="Proteomes" id="UP000195573"/>
    </source>
</evidence>
<dbReference type="Proteomes" id="UP000195573">
    <property type="component" value="Chromosome"/>
</dbReference>
<dbReference type="EMBL" id="CP020880">
    <property type="protein sequence ID" value="ART75556.1"/>
    <property type="molecule type" value="Genomic_DNA"/>
</dbReference>
<name>A0A1Y0CKT9_9BACI</name>